<dbReference type="Proteomes" id="UP000006559">
    <property type="component" value="Plasmid pSF118-44"/>
</dbReference>
<dbReference type="KEGG" id="lsl:LSL_2030"/>
<dbReference type="AlphaFoldDB" id="A0A3H8"/>
<protein>
    <submittedName>
        <fullName evidence="2">Uncharacterized protein</fullName>
    </submittedName>
</protein>
<sequence>MKSKDFDTRSRFLLRLLLAEIRNKNKNPPGDDGQTDHDPHDGNHPIRGGRPLGVGRARGENHGGPPFILAYLWKAGRYRRTACIPSWKFQRIRGHRGQRTSKRPLDA</sequence>
<feature type="region of interest" description="Disordered" evidence="1">
    <location>
        <begin position="23"/>
        <end position="63"/>
    </location>
</feature>
<feature type="compositionally biased region" description="Basic and acidic residues" evidence="1">
    <location>
        <begin position="34"/>
        <end position="44"/>
    </location>
</feature>
<keyword evidence="2" id="KW-0614">Plasmid</keyword>
<evidence type="ECO:0000313" key="2">
    <source>
        <dbReference type="EMBL" id="AAQ06375.1"/>
    </source>
</evidence>
<organism evidence="2 3">
    <name type="scientific">Ligilactobacillus salivarius (strain UCC118)</name>
    <name type="common">Lactobacillus salivarius</name>
    <dbReference type="NCBI Taxonomy" id="362948"/>
    <lineage>
        <taxon>Bacteria</taxon>
        <taxon>Bacillati</taxon>
        <taxon>Bacillota</taxon>
        <taxon>Bacilli</taxon>
        <taxon>Lactobacillales</taxon>
        <taxon>Lactobacillaceae</taxon>
        <taxon>Ligilactobacillus</taxon>
    </lineage>
</organism>
<dbReference type="EMBL" id="AF488832">
    <property type="protein sequence ID" value="AAQ06375.1"/>
    <property type="molecule type" value="Genomic_DNA"/>
</dbReference>
<reference evidence="3" key="1">
    <citation type="journal article" date="2006" name="Proc. Natl. Acad. Sci. U.S.A.">
        <title>Multireplicon genome architecture of Lactobacillus salivarius.</title>
        <authorList>
            <person name="Claesson M.J."/>
            <person name="Li Y."/>
            <person name="Leahy S."/>
            <person name="Canchaya C."/>
            <person name="van Pijkeren J.P."/>
            <person name="Cerdeno-Tarraga A.M."/>
            <person name="Parkhill J."/>
            <person name="Flynn S."/>
            <person name="O'Sullivan G.C."/>
            <person name="Collins J.K."/>
            <person name="Higgins D."/>
            <person name="Shanahan F."/>
            <person name="Fitzgerald G.F."/>
            <person name="van Sinderen D."/>
            <person name="O'Toole P.W."/>
        </authorList>
    </citation>
    <scope>NUCLEOTIDE SEQUENCE [LARGE SCALE GENOMIC DNA]</scope>
    <source>
        <strain evidence="3">UCC118</strain>
    </source>
</reference>
<dbReference type="HOGENOM" id="CLU_2206693_0_0_9"/>
<evidence type="ECO:0000256" key="1">
    <source>
        <dbReference type="SAM" id="MobiDB-lite"/>
    </source>
</evidence>
<name>A0A3H8_LIGS1</name>
<keyword evidence="3" id="KW-1185">Reference proteome</keyword>
<gene>
    <name evidence="2" type="ordered locus">LSL_2030</name>
</gene>
<accession>A0A3H8</accession>
<proteinExistence type="predicted"/>
<geneLocation type="plasmid" evidence="2 3">
    <name>pSF118-44</name>
</geneLocation>
<evidence type="ECO:0000313" key="3">
    <source>
        <dbReference type="Proteomes" id="UP000006559"/>
    </source>
</evidence>